<keyword evidence="1" id="KW-0217">Developmental protein</keyword>
<dbReference type="Gene3D" id="2.60.220.30">
    <property type="match status" value="1"/>
</dbReference>
<dbReference type="Proteomes" id="UP000694845">
    <property type="component" value="Unplaced"/>
</dbReference>
<dbReference type="KEGG" id="aplc:110975015"/>
<feature type="compositionally biased region" description="Basic and acidic residues" evidence="2">
    <location>
        <begin position="908"/>
        <end position="917"/>
    </location>
</feature>
<dbReference type="GeneID" id="110975015"/>
<name>A0A8B7XS21_ACAPL</name>
<dbReference type="PANTHER" id="PTHR12582">
    <property type="entry name" value="NETRIN RECEPTOR UNC5"/>
    <property type="match status" value="1"/>
</dbReference>
<dbReference type="PANTHER" id="PTHR12582:SF41">
    <property type="entry name" value="UNC5C-LIKE PROTEIN"/>
    <property type="match status" value="1"/>
</dbReference>
<dbReference type="InterPro" id="IPR000906">
    <property type="entry name" value="ZU5_dom"/>
</dbReference>
<evidence type="ECO:0000256" key="2">
    <source>
        <dbReference type="SAM" id="MobiDB-lite"/>
    </source>
</evidence>
<feature type="region of interest" description="Disordered" evidence="2">
    <location>
        <begin position="1286"/>
        <end position="1313"/>
    </location>
</feature>
<dbReference type="InterPro" id="IPR011029">
    <property type="entry name" value="DEATH-like_dom_sf"/>
</dbReference>
<evidence type="ECO:0000259" key="3">
    <source>
        <dbReference type="PROSITE" id="PS51145"/>
    </source>
</evidence>
<accession>A0A8B7XS21</accession>
<reference evidence="5" key="1">
    <citation type="submission" date="2025-08" db="UniProtKB">
        <authorList>
            <consortium name="RefSeq"/>
        </authorList>
    </citation>
    <scope>IDENTIFICATION</scope>
</reference>
<feature type="region of interest" description="Disordered" evidence="2">
    <location>
        <begin position="106"/>
        <end position="227"/>
    </location>
</feature>
<keyword evidence="4" id="KW-1185">Reference proteome</keyword>
<feature type="domain" description="ZU5" evidence="3">
    <location>
        <begin position="277"/>
        <end position="421"/>
    </location>
</feature>
<comment type="similarity">
    <text evidence="1">Belongs to the unc-5 family.</text>
</comment>
<dbReference type="RefSeq" id="XP_022082761.1">
    <property type="nucleotide sequence ID" value="XM_022227069.1"/>
</dbReference>
<feature type="compositionally biased region" description="Basic and acidic residues" evidence="2">
    <location>
        <begin position="940"/>
        <end position="955"/>
    </location>
</feature>
<dbReference type="GO" id="GO:0005886">
    <property type="term" value="C:plasma membrane"/>
    <property type="evidence" value="ECO:0007669"/>
    <property type="project" value="UniProtKB-SubCell"/>
</dbReference>
<feature type="region of interest" description="Disordered" evidence="2">
    <location>
        <begin position="791"/>
        <end position="822"/>
    </location>
</feature>
<dbReference type="OrthoDB" id="10318395at2759"/>
<feature type="compositionally biased region" description="Polar residues" evidence="2">
    <location>
        <begin position="107"/>
        <end position="119"/>
    </location>
</feature>
<evidence type="ECO:0000313" key="4">
    <source>
        <dbReference type="Proteomes" id="UP000694845"/>
    </source>
</evidence>
<feature type="region of interest" description="Disordered" evidence="2">
    <location>
        <begin position="878"/>
        <end position="1038"/>
    </location>
</feature>
<evidence type="ECO:0000256" key="1">
    <source>
        <dbReference type="RuleBase" id="RU367033"/>
    </source>
</evidence>
<protein>
    <recommendedName>
        <fullName evidence="1">Netrin receptor UNC5</fullName>
    </recommendedName>
</protein>
<keyword evidence="1" id="KW-0675">Receptor</keyword>
<organism evidence="4 5">
    <name type="scientific">Acanthaster planci</name>
    <name type="common">Crown-of-thorns starfish</name>
    <dbReference type="NCBI Taxonomy" id="133434"/>
    <lineage>
        <taxon>Eukaryota</taxon>
        <taxon>Metazoa</taxon>
        <taxon>Echinodermata</taxon>
        <taxon>Eleutherozoa</taxon>
        <taxon>Asterozoa</taxon>
        <taxon>Asteroidea</taxon>
        <taxon>Valvatacea</taxon>
        <taxon>Valvatida</taxon>
        <taxon>Acanthasteridae</taxon>
        <taxon>Acanthaster</taxon>
    </lineage>
</organism>
<dbReference type="Pfam" id="PF00791">
    <property type="entry name" value="ZU5"/>
    <property type="match status" value="1"/>
</dbReference>
<feature type="compositionally biased region" description="Polar residues" evidence="2">
    <location>
        <begin position="799"/>
        <end position="808"/>
    </location>
</feature>
<dbReference type="Gene3D" id="1.10.533.10">
    <property type="entry name" value="Death Domain, Fas"/>
    <property type="match status" value="1"/>
</dbReference>
<feature type="compositionally biased region" description="Polar residues" evidence="2">
    <location>
        <begin position="159"/>
        <end position="174"/>
    </location>
</feature>
<evidence type="ECO:0000313" key="5">
    <source>
        <dbReference type="RefSeq" id="XP_022082761.1"/>
    </source>
</evidence>
<keyword evidence="1" id="KW-0393">Immunoglobulin domain</keyword>
<comment type="function">
    <text evidence="1">Receptor for netrin required for axon guidance. Mediates axon repulsion of neuronal growth cones in the developing nervous system upon ligand binding.</text>
</comment>
<dbReference type="GO" id="GO:0005042">
    <property type="term" value="F:netrin receptor activity"/>
    <property type="evidence" value="ECO:0007669"/>
    <property type="project" value="UniProtKB-UniRule"/>
</dbReference>
<proteinExistence type="inferred from homology"/>
<dbReference type="SUPFAM" id="SSF47986">
    <property type="entry name" value="DEATH domain"/>
    <property type="match status" value="1"/>
</dbReference>
<dbReference type="InterPro" id="IPR037936">
    <property type="entry name" value="UNC5A-D"/>
</dbReference>
<dbReference type="OMA" id="CCLRERY"/>
<comment type="subcellular location">
    <subcellularLocation>
        <location evidence="1">Cell membrane</location>
        <topology evidence="1">Single-pass type I membrane protein</topology>
    </subcellularLocation>
</comment>
<dbReference type="PROSITE" id="PS51145">
    <property type="entry name" value="ZU5"/>
    <property type="match status" value="1"/>
</dbReference>
<gene>
    <name evidence="5" type="primary">LOC110975015</name>
</gene>
<sequence>MSSAGRQPTDESSSAASDPFHLIYDTVRCSPVPLGGTPQERDSGGQYVTPVCNLLPPELDKHYQNIRHFKEIKPTFKSRRVGKEEGGVSRTEQTRSLLTPLLPSKVKQGSRTTYQNTPRESAKTSGYAELRTTDPSPVIYSASSTALPVPQKKSDPDTSQRPAGSMGNTPTAQQRIKKSRPQIRTNPLVTHQIPGLTDSTATDRSDATVRPSDGDLGVTKHSQFPQPGKARYQLTGYLEKVHTADPVLDRILRRCQTAMEHHAGPASEGRLIFTADPFACGMFDHSGGYLPLPNYKTTLYITPHAIVGDNPEPIFIYVHPDPPTELLDLEKGEEPISSTLVCGKTGLKFSSDVVLSFPVQPLDPSSGSRYHVIVSEQAPSPSERPKHQVLDKILDCFFSVEDNRCTLMVNQLGSFTVISQPPRKTDALKGQLRNQASEEFVSFRVGVFGRQLPGTGSAQIRVIIWKDSDEETQRIVDEENRDRFRKLDRVRAFTISQYRKAVWVTASHVIPGWTLLAKDKERFSVDRLLSQHRKNGCLPSCTFALYREGGSGSAQTPRVVSCTIEISQDGGYGDEPEEDESETVQFVAVVDEESEAPVILPKVPPTPDGCHVPPVVPPRAPITQKAVVVTAFNLLPKPPAGLRHKILGQLSLHLEVSTISGRGWKLLAQKMGLSAPQICCLRERYLCPGEALLNWYLGHQVALVPTREALRRLLELFRDMDWQELETILTREIQNTDNSDLSQEWSNTRPRVYEFIDDEISRAGKRAGDKEIALSSPGLQRKNSYEKLSCRNRMPIPTPRNSPKTTVKSLAESPKAMPDKPDIDRLCKSKSPFDQKLHFTSPCSEKIISPASSPTGFFYQPHLTQLPKPGLWNQAHAHGLSQHTKTHSGVALPTDDEESRTPCPAEELIERFEEESPIKPPPTTAPDEAVSEENPYLQPDVRKEIKPLWRRDQSHSIRLPPKNIHPELTPPTPPRRTTSVRVRSARPPKSLGFQEGEPSPPPLLPTIQDIPAACSPMKHEREPDEYQGPGQMPAAEYSQPPSFLQMKKKVLQDLLKKKFLRAMGIEDENEEGAACRDSISLDVSIPEGIYDDVANLLQEDKDLEMMEEAPGGRQQLLDFLQGSVKNLLSKVPRNATKKKPLPFPSELRSRAATDDMVCYEDIDDADVPMRTTSNRSYRVAESTEPVKRTVFDVKLSPATDDMLCYEDIDEPMVPKRAGVQGSLGAPTKKALPLPTIKTTSHPVIDDRSCYEDLPQPAVPARTEPDKVTVTTHSGEVKLVRKFVPHTRAVPPPPLPEKAYEVMPIGRPGGEQRP</sequence>